<dbReference type="AlphaFoldDB" id="A0AAU9WQN9"/>
<evidence type="ECO:0000313" key="2">
    <source>
        <dbReference type="EMBL" id="CAH3122361.1"/>
    </source>
</evidence>
<feature type="compositionally biased region" description="Basic and acidic residues" evidence="1">
    <location>
        <begin position="355"/>
        <end position="372"/>
    </location>
</feature>
<gene>
    <name evidence="2" type="ORF">PMEA_00009593</name>
</gene>
<comment type="caution">
    <text evidence="2">The sequence shown here is derived from an EMBL/GenBank/DDBJ whole genome shotgun (WGS) entry which is preliminary data.</text>
</comment>
<name>A0AAU9WQN9_9CNID</name>
<proteinExistence type="predicted"/>
<feature type="non-terminal residue" evidence="2">
    <location>
        <position position="372"/>
    </location>
</feature>
<evidence type="ECO:0008006" key="4">
    <source>
        <dbReference type="Google" id="ProtNLM"/>
    </source>
</evidence>
<accession>A0AAU9WQN9</accession>
<feature type="region of interest" description="Disordered" evidence="1">
    <location>
        <begin position="351"/>
        <end position="372"/>
    </location>
</feature>
<dbReference type="EMBL" id="CALNXJ010000019">
    <property type="protein sequence ID" value="CAH3122361.1"/>
    <property type="molecule type" value="Genomic_DNA"/>
</dbReference>
<dbReference type="Proteomes" id="UP001159428">
    <property type="component" value="Unassembled WGS sequence"/>
</dbReference>
<keyword evidence="3" id="KW-1185">Reference proteome</keyword>
<protein>
    <recommendedName>
        <fullName evidence="4">C2H2-type domain-containing protein</fullName>
    </recommendedName>
</protein>
<sequence length="372" mass="42276">MRIGQLSFLKDDDDNMKLTIEFQKEKQDGGNVEYRRPFTFTPLHKGSPYDPATLGFLFLAVRGAFILPAQEAYERGDFRLREDAKSWYLLCEIDQSSGAINNTKPLQGLTATFNTLVAKAGFDVRKLTHHCNRSGMATTFIINETIKNNGTFPRESVATLCRLGGWSEKSGTWSLYVKDVFEKHLDTSSFLYRDLRPDNRATYLEDIKSAFNYRVDKNLQTMEDCHAVEGFAGYLHEFRDTGLNISIGEAEKELEKMKKGESAECKGMTMKGLTFKIKALKQQAVFRFASAYNAKQHDEARAKNPPPHPNKPVNLSLRRFSPLDYSMKLTGPVECPFEGCGFQTDLGKTMVSHQQEVRHPGWNRHDTTREGQ</sequence>
<evidence type="ECO:0000313" key="3">
    <source>
        <dbReference type="Proteomes" id="UP001159428"/>
    </source>
</evidence>
<evidence type="ECO:0000256" key="1">
    <source>
        <dbReference type="SAM" id="MobiDB-lite"/>
    </source>
</evidence>
<reference evidence="2 3" key="1">
    <citation type="submission" date="2022-05" db="EMBL/GenBank/DDBJ databases">
        <authorList>
            <consortium name="Genoscope - CEA"/>
            <person name="William W."/>
        </authorList>
    </citation>
    <scope>NUCLEOTIDE SEQUENCE [LARGE SCALE GENOMIC DNA]</scope>
</reference>
<organism evidence="2 3">
    <name type="scientific">Pocillopora meandrina</name>
    <dbReference type="NCBI Taxonomy" id="46732"/>
    <lineage>
        <taxon>Eukaryota</taxon>
        <taxon>Metazoa</taxon>
        <taxon>Cnidaria</taxon>
        <taxon>Anthozoa</taxon>
        <taxon>Hexacorallia</taxon>
        <taxon>Scleractinia</taxon>
        <taxon>Astrocoeniina</taxon>
        <taxon>Pocilloporidae</taxon>
        <taxon>Pocillopora</taxon>
    </lineage>
</organism>